<dbReference type="Proteomes" id="UP000024404">
    <property type="component" value="Unassembled WGS sequence"/>
</dbReference>
<proteinExistence type="inferred from homology"/>
<dbReference type="EMBL" id="CMVM020000345">
    <property type="status" value="NOT_ANNOTATED_CDS"/>
    <property type="molecule type" value="Genomic_DNA"/>
</dbReference>
<dbReference type="Pfam" id="PF11894">
    <property type="entry name" value="Nup192"/>
    <property type="match status" value="2"/>
</dbReference>
<accession>A0A8R1TK20</accession>
<evidence type="ECO:0000313" key="5">
    <source>
        <dbReference type="EnsemblMetazoa" id="OVOC10751.1"/>
    </source>
</evidence>
<keyword evidence="3" id="KW-0813">Transport</keyword>
<dbReference type="PANTHER" id="PTHR31344">
    <property type="entry name" value="NUCLEAR PORE COMPLEX PROTEIN NUP205"/>
    <property type="match status" value="1"/>
</dbReference>
<organism evidence="5 6">
    <name type="scientific">Onchocerca volvulus</name>
    <dbReference type="NCBI Taxonomy" id="6282"/>
    <lineage>
        <taxon>Eukaryota</taxon>
        <taxon>Metazoa</taxon>
        <taxon>Ecdysozoa</taxon>
        <taxon>Nematoda</taxon>
        <taxon>Chromadorea</taxon>
        <taxon>Rhabditida</taxon>
        <taxon>Spirurina</taxon>
        <taxon>Spiruromorpha</taxon>
        <taxon>Filarioidea</taxon>
        <taxon>Onchocercidae</taxon>
        <taxon>Onchocerca</taxon>
    </lineage>
</organism>
<dbReference type="GO" id="GO:0044611">
    <property type="term" value="C:nuclear pore inner ring"/>
    <property type="evidence" value="ECO:0007669"/>
    <property type="project" value="TreeGrafter"/>
</dbReference>
<dbReference type="GO" id="GO:0017056">
    <property type="term" value="F:structural constituent of nuclear pore"/>
    <property type="evidence" value="ECO:0007669"/>
    <property type="project" value="TreeGrafter"/>
</dbReference>
<name>A0A8R1TK20_ONCVO</name>
<evidence type="ECO:0000256" key="1">
    <source>
        <dbReference type="ARBA" id="ARBA00004123"/>
    </source>
</evidence>
<dbReference type="AlphaFoldDB" id="A0A8R1TK20"/>
<evidence type="ECO:0000256" key="3">
    <source>
        <dbReference type="ARBA" id="ARBA00022448"/>
    </source>
</evidence>
<dbReference type="GO" id="GO:0006999">
    <property type="term" value="P:nuclear pore organization"/>
    <property type="evidence" value="ECO:0007669"/>
    <property type="project" value="TreeGrafter"/>
</dbReference>
<dbReference type="InterPro" id="IPR021827">
    <property type="entry name" value="Nup186/Nup192/Nup205"/>
</dbReference>
<dbReference type="PANTHER" id="PTHR31344:SF0">
    <property type="entry name" value="NUCLEAR PORE COMPLEX PROTEIN NUP205"/>
    <property type="match status" value="1"/>
</dbReference>
<evidence type="ECO:0000256" key="4">
    <source>
        <dbReference type="ARBA" id="ARBA00023242"/>
    </source>
</evidence>
<reference evidence="5" key="2">
    <citation type="submission" date="2022-06" db="UniProtKB">
        <authorList>
            <consortium name="EnsemblMetazoa"/>
        </authorList>
    </citation>
    <scope>IDENTIFICATION</scope>
</reference>
<evidence type="ECO:0000313" key="6">
    <source>
        <dbReference type="Proteomes" id="UP000024404"/>
    </source>
</evidence>
<sequence length="1615" mass="183363">MWVRARNTFRVIDNYISNCYNEQSNSTSLEQLMTVLNRTRKLLTDILRNPSKNSLHRSMLNKNGEVVELDNGEVVKIDDGLRNEAIIISDLFNCDEFDALELIITGEVQIRHFPFLTRGLCAVICYYDAHRFISATVKALAEFRIDEKVSKPRELSEYLNQLLSDTAFIKRLIEVLQTVNVQSELQSLHHPHVNGLGGPKHQEILRELIEETLENCAQTFHLICSSWQLESAPPFLNDLFAPLKELQPNTPFRNTHLSLWTAALILISPHNLHNMRCARNLLMEFHKEVILEDWQDSCLQASLQFAVVISYNWLSVHQLVQEVLGGFAIKEEELLEKAIDGLAFQFIRKCIIAMPKFRENFIVFATVDTLIKNFIAHLSNQVVLLQHSGEMELQYVEEMLERGQLHRPRLHFENFIRCIADLYDGDSKYLEQLSTQFCSSESEELVKFLRNCRQLISPVLQVAFLDMLKNICKCRESAHFIFELLSPCHTTFAENALCWDHFWTAMHDYLRLFKLKKTQTSSIMHAAPPEQHDTFQQIPQTELAGLVAWVQLAEIVAKNDQNARLQFTDNNSWSCVETTVSLVTSAIPLVLKGALFRFLASIAMDEHGALKIWATLISLSVLTKTSSGKLVGIQDELEIRECALKCYDSSIGFLHLLKTLFLHTKNIDKRYLLHYLQFIVKSIVCQFADRSYENVAQMWHLCSAACDALCSFLYRYAITSESIANAEPQIVILTQILNDSPVFRSLGTVLCDGAKHLQNFSPRSVDREAAVLSVLRLLNVCVSLHAPLMDAVRSTNSSIIIASLDSLFLSSVESSGRTTYITVIASYLIQSELIPKHVYHVVSILRELCCCQPSIQHHLVQALSPLASELIESFARLTSVKITVFEASALDSPIYHGIDDLSVARIRGETARLFIEMCSSSIENNPSTTNLVYLFCGVNGTAMTFLHSLIDLLMEMTTSKAPFALPFAGLFEPTLRFMLRLISINSGCSAVILRFFRSNHDLIYRLASSPLLLDIKAHSDREEDLVLKNLKITIQGLMLHLSAIELSSLLQNRHYSHPERYFHLMLSQRDEIMEEQGSTVESVLGQVSLNYSPNEQRNEEEWPFLWKLLRTKADFNEMVIPEMELLNTKKLQRILSLCLRPTSANVQQCDIEHLNWLLCREFSMVVNEMQPKFSLGIAQDTKQLLQYCTTYNLMKNAEASLRQLLSGWLSFVNVLAIFSPVPFLALDVQYQYLSDALYLLLNYASDTYMDAKLSSAVSHCLLRLTASICILLKSLKKEVAAFRIAITDVADVLIRFLIQPGKRSLQTKLDLYVCISLILNYSVETFVSKSIEYQDASHFGDDFRFDLTALAIAQQDLLRNVFIKYGHELISLLSKDICDSPSGLRFVALFCLTQILREDAVGSQSLAFEFLRTGMLRYVLESVANVNLSGSEISDIRCLEHCNVVLILFIQLGLTSCGWNGLYDVNALQVLANIPLWSNPPKDVFLAPNFDLKIRSVPSMYMNYITNVVYLCIALCSNSHWKRISIQILGLLSCSADVLNHLMRTNRQYSFLEKCGMLIAHIHHFDISAQPFIEKSSCLNALRKLSGKIVSSSAPLKASFNTPRHLFNNSSYIIS</sequence>
<comment type="similarity">
    <text evidence="2">Belongs to the NUP186/NUP192/NUP205 family.</text>
</comment>
<keyword evidence="4" id="KW-0539">Nucleus</keyword>
<dbReference type="OMA" id="CCCQPSI"/>
<comment type="subcellular location">
    <subcellularLocation>
        <location evidence="1">Nucleus</location>
    </subcellularLocation>
</comment>
<keyword evidence="6" id="KW-1185">Reference proteome</keyword>
<evidence type="ECO:0000256" key="2">
    <source>
        <dbReference type="ARBA" id="ARBA00005892"/>
    </source>
</evidence>
<dbReference type="EnsemblMetazoa" id="OVOC10751.1">
    <property type="protein sequence ID" value="OVOC10751.1"/>
    <property type="gene ID" value="WBGene00247560"/>
</dbReference>
<protein>
    <submittedName>
        <fullName evidence="5">Uncharacterized protein</fullName>
    </submittedName>
</protein>
<reference evidence="6" key="1">
    <citation type="submission" date="2013-10" db="EMBL/GenBank/DDBJ databases">
        <title>Genome sequencing of Onchocerca volvulus.</title>
        <authorList>
            <person name="Cotton J."/>
            <person name="Tsai J."/>
            <person name="Stanley E."/>
            <person name="Tracey A."/>
            <person name="Holroyd N."/>
            <person name="Lustigman S."/>
            <person name="Berriman M."/>
        </authorList>
    </citation>
    <scope>NUCLEOTIDE SEQUENCE</scope>
</reference>